<proteinExistence type="predicted"/>
<keyword evidence="2" id="KW-1185">Reference proteome</keyword>
<evidence type="ECO:0000313" key="1">
    <source>
        <dbReference type="EMBL" id="NHN28129.1"/>
    </source>
</evidence>
<sequence length="227" mass="26625">MNKIFILIFSALIFYSAGHKLDSKRKKYFEGEIIYKIEYEPYEEKYQADRIKELIGSKMVLTFKHGNYKKEYFSPDGKLLQKRVLKLKDKKSYFKTYDSDTIYWIDITVNESKTQFKQLNDTVILNHPCNTIRTKTVVTGENFGGQSFEVGGVFNYAQDLAINPKWYEDYKEGNFNEIAELAKGVSLRTINEGVYWEQKIVAVSINRRKVKKSEFDINLTDKPVKKL</sequence>
<organism evidence="1 2">
    <name type="scientific">Flavobacterium jejuense</name>
    <dbReference type="NCBI Taxonomy" id="1544455"/>
    <lineage>
        <taxon>Bacteria</taxon>
        <taxon>Pseudomonadati</taxon>
        <taxon>Bacteroidota</taxon>
        <taxon>Flavobacteriia</taxon>
        <taxon>Flavobacteriales</taxon>
        <taxon>Flavobacteriaceae</taxon>
        <taxon>Flavobacterium</taxon>
    </lineage>
</organism>
<dbReference type="Proteomes" id="UP000817854">
    <property type="component" value="Unassembled WGS sequence"/>
</dbReference>
<accession>A0ABX0IZ72</accession>
<evidence type="ECO:0000313" key="2">
    <source>
        <dbReference type="Proteomes" id="UP000817854"/>
    </source>
</evidence>
<gene>
    <name evidence="1" type="ORF">FIA58_020820</name>
</gene>
<reference evidence="1" key="2">
    <citation type="submission" date="2020-02" db="EMBL/GenBank/DDBJ databases">
        <title>Flavobacterium profundi sp. nov., isolated from a deep-sea seamount.</title>
        <authorList>
            <person name="Zhang D.-C."/>
        </authorList>
    </citation>
    <scope>NUCLEOTIDE SEQUENCE</scope>
    <source>
        <strain evidence="1">EC11</strain>
    </source>
</reference>
<name>A0ABX0IZ72_9FLAO</name>
<dbReference type="EMBL" id="VEVQ02000026">
    <property type="protein sequence ID" value="NHN28129.1"/>
    <property type="molecule type" value="Genomic_DNA"/>
</dbReference>
<protein>
    <recommendedName>
        <fullName evidence="3">GLPGLI family protein</fullName>
    </recommendedName>
</protein>
<reference evidence="1" key="1">
    <citation type="submission" date="2019-05" db="EMBL/GenBank/DDBJ databases">
        <authorList>
            <person name="Lianzixin W."/>
        </authorList>
    </citation>
    <scope>NUCLEOTIDE SEQUENCE</scope>
    <source>
        <strain evidence="1">EC11</strain>
    </source>
</reference>
<dbReference type="RefSeq" id="WP_140964628.1">
    <property type="nucleotide sequence ID" value="NZ_VEVQ02000026.1"/>
</dbReference>
<comment type="caution">
    <text evidence="1">The sequence shown here is derived from an EMBL/GenBank/DDBJ whole genome shotgun (WGS) entry which is preliminary data.</text>
</comment>
<evidence type="ECO:0008006" key="3">
    <source>
        <dbReference type="Google" id="ProtNLM"/>
    </source>
</evidence>